<sequence>MGDAAPDEHLRIFKCLIDTGSDVLRNAMETKLLVNNTIKFEQYLLNRKHQFYHQYEKNTNNPCCIGNVHGCNVKGNMDKNIFTKVYNKMAEQDTKLCLDRYEIKPDICVDDLDLSDINFFLWNSKTLSNSEKSSLQAIMKTRSIICHTSSTQKYSITELENIWISLENDVLLFAEPHRYKTTIKREISLLRNNKLNMTDTAKITNVLRTEIDKILKESQTNNESIESQLKDGLVEFKNLLVDERSTSKINDKLHELMETNKNNCKRTEEMKDELMEDSLNTRNHSERQFKSFETTLTENKENHHQALKRCSEGIGTIVTQEGISTRNHNKEQIHVIDTNLTECEKRVCQTVSQSQGLVEDKIREEANETRKHSEGLHSDKARQVIENIQSELEVPTGATRKEIVTIIAKKVNSIILEMKSTPGILESVKNLKLAILTIVQNMQMAGDIDTGIEDTVTVQLCIESPLTLAHITVLKCLFTNEQTVYLPESTIKEAKRNSNPKAILPQMKYWRAAHPKSKDEMIKTPCKLCEDKNTRIQALEEQNDEKHERLEKFKLNYVSNM</sequence>
<proteinExistence type="predicted"/>
<keyword evidence="1" id="KW-0175">Coiled coil</keyword>
<accession>A0A8S3UVK3</accession>
<gene>
    <name evidence="2" type="ORF">MEDL_57315</name>
</gene>
<comment type="caution">
    <text evidence="2">The sequence shown here is derived from an EMBL/GenBank/DDBJ whole genome shotgun (WGS) entry which is preliminary data.</text>
</comment>
<keyword evidence="3" id="KW-1185">Reference proteome</keyword>
<dbReference type="AlphaFoldDB" id="A0A8S3UVK3"/>
<name>A0A8S3UVK3_MYTED</name>
<evidence type="ECO:0008006" key="4">
    <source>
        <dbReference type="Google" id="ProtNLM"/>
    </source>
</evidence>
<reference evidence="2" key="1">
    <citation type="submission" date="2021-03" db="EMBL/GenBank/DDBJ databases">
        <authorList>
            <person name="Bekaert M."/>
        </authorList>
    </citation>
    <scope>NUCLEOTIDE SEQUENCE</scope>
</reference>
<feature type="coiled-coil region" evidence="1">
    <location>
        <begin position="529"/>
        <end position="556"/>
    </location>
</feature>
<evidence type="ECO:0000313" key="2">
    <source>
        <dbReference type="EMBL" id="CAG2245291.1"/>
    </source>
</evidence>
<evidence type="ECO:0000313" key="3">
    <source>
        <dbReference type="Proteomes" id="UP000683360"/>
    </source>
</evidence>
<organism evidence="2 3">
    <name type="scientific">Mytilus edulis</name>
    <name type="common">Blue mussel</name>
    <dbReference type="NCBI Taxonomy" id="6550"/>
    <lineage>
        <taxon>Eukaryota</taxon>
        <taxon>Metazoa</taxon>
        <taxon>Spiralia</taxon>
        <taxon>Lophotrochozoa</taxon>
        <taxon>Mollusca</taxon>
        <taxon>Bivalvia</taxon>
        <taxon>Autobranchia</taxon>
        <taxon>Pteriomorphia</taxon>
        <taxon>Mytilida</taxon>
        <taxon>Mytiloidea</taxon>
        <taxon>Mytilidae</taxon>
        <taxon>Mytilinae</taxon>
        <taxon>Mytilus</taxon>
    </lineage>
</organism>
<dbReference type="EMBL" id="CAJPWZ010002766">
    <property type="protein sequence ID" value="CAG2245291.1"/>
    <property type="molecule type" value="Genomic_DNA"/>
</dbReference>
<evidence type="ECO:0000256" key="1">
    <source>
        <dbReference type="SAM" id="Coils"/>
    </source>
</evidence>
<dbReference type="Proteomes" id="UP000683360">
    <property type="component" value="Unassembled WGS sequence"/>
</dbReference>
<protein>
    <recommendedName>
        <fullName evidence="4">DZIP3-like HEPN domain-containing protein</fullName>
    </recommendedName>
</protein>